<evidence type="ECO:0000259" key="1">
    <source>
        <dbReference type="SMART" id="SM00953"/>
    </source>
</evidence>
<evidence type="ECO:0000313" key="2">
    <source>
        <dbReference type="EMBL" id="RMV33177.1"/>
    </source>
</evidence>
<feature type="domain" description="RES" evidence="1">
    <location>
        <begin position="46"/>
        <end position="199"/>
    </location>
</feature>
<dbReference type="RefSeq" id="WP_069143549.1">
    <property type="nucleotide sequence ID" value="NZ_RBUQ01000238.1"/>
</dbReference>
<reference evidence="2 3" key="1">
    <citation type="submission" date="2018-08" db="EMBL/GenBank/DDBJ databases">
        <title>Recombination of ecologically and evolutionarily significant loci maintains genetic cohesion in the Pseudomonas syringae species complex.</title>
        <authorList>
            <person name="Dillon M."/>
            <person name="Thakur S."/>
            <person name="Almeida R.N.D."/>
            <person name="Weir B.S."/>
            <person name="Guttman D.S."/>
        </authorList>
    </citation>
    <scope>NUCLEOTIDE SEQUENCE [LARGE SCALE GENOMIC DNA]</scope>
    <source>
        <strain evidence="2 3">ICMP 11281</strain>
    </source>
</reference>
<dbReference type="SMART" id="SM00953">
    <property type="entry name" value="RES"/>
    <property type="match status" value="1"/>
</dbReference>
<organism evidence="2 3">
    <name type="scientific">Pseudomonas syringae pv. maculicola</name>
    <dbReference type="NCBI Taxonomy" id="59511"/>
    <lineage>
        <taxon>Bacteria</taxon>
        <taxon>Pseudomonadati</taxon>
        <taxon>Pseudomonadota</taxon>
        <taxon>Gammaproteobacteria</taxon>
        <taxon>Pseudomonadales</taxon>
        <taxon>Pseudomonadaceae</taxon>
        <taxon>Pseudomonas</taxon>
    </lineage>
</organism>
<comment type="caution">
    <text evidence="2">The sequence shown here is derived from an EMBL/GenBank/DDBJ whole genome shotgun (WGS) entry which is preliminary data.</text>
</comment>
<dbReference type="AlphaFoldDB" id="A0A3M6BP80"/>
<gene>
    <name evidence="2" type="ORF">ALP13_03469</name>
</gene>
<dbReference type="Proteomes" id="UP000271631">
    <property type="component" value="Unassembled WGS sequence"/>
</dbReference>
<dbReference type="Pfam" id="PF08808">
    <property type="entry name" value="RES"/>
    <property type="match status" value="1"/>
</dbReference>
<name>A0A3M6BP80_PSEYM</name>
<dbReference type="EMBL" id="RBUQ01000238">
    <property type="protein sequence ID" value="RMV33177.1"/>
    <property type="molecule type" value="Genomic_DNA"/>
</dbReference>
<protein>
    <recommendedName>
        <fullName evidence="1">RES domain-containing protein</fullName>
    </recommendedName>
</protein>
<evidence type="ECO:0000313" key="3">
    <source>
        <dbReference type="Proteomes" id="UP000271631"/>
    </source>
</evidence>
<accession>A0A3M6BP80</accession>
<dbReference type="InterPro" id="IPR014914">
    <property type="entry name" value="RES_dom"/>
</dbReference>
<sequence length="225" mass="24316">MTKGVIRNDDVDQLIQAALSDHEVPYTVIKKGVTFYRVQPTERGRDSRHYNRSAKSRYGDRDETVGVCYVAGSGEAAAAETLQHGKSGPGNPVLQSEIESKSLHTLKTARKLKLVDAGLLAANSGYKLDAIVASKGQEAEGREAPGYMLSQALSAACMQLGDLDGIIYPSRVYPKTGGYAGCNLALFEGRKTQLALDSDIPLIDHEFSTGETIGEMLIRLKVQVE</sequence>
<proteinExistence type="predicted"/>